<accession>A0AA97FKF8</accession>
<feature type="domain" description="Solute-binding protein family 3/N-terminal" evidence="3">
    <location>
        <begin position="72"/>
        <end position="313"/>
    </location>
</feature>
<dbReference type="RefSeq" id="WP_317140432.1">
    <property type="nucleotide sequence ID" value="NZ_CP118157.1"/>
</dbReference>
<evidence type="ECO:0000313" key="4">
    <source>
        <dbReference type="EMBL" id="WOF23960.1"/>
    </source>
</evidence>
<dbReference type="PANTHER" id="PTHR35936">
    <property type="entry name" value="MEMBRANE-BOUND LYTIC MUREIN TRANSGLYCOSYLASE F"/>
    <property type="match status" value="1"/>
</dbReference>
<keyword evidence="5" id="KW-1185">Reference proteome</keyword>
<dbReference type="InterPro" id="IPR001638">
    <property type="entry name" value="Solute-binding_3/MltF_N"/>
</dbReference>
<dbReference type="KEGG" id="mbet:N8K70_04570"/>
<dbReference type="SMART" id="SM00062">
    <property type="entry name" value="PBPb"/>
    <property type="match status" value="1"/>
</dbReference>
<dbReference type="PANTHER" id="PTHR35936:SF17">
    <property type="entry name" value="ARGININE-BINDING EXTRACELLULAR PROTEIN ARTP"/>
    <property type="match status" value="1"/>
</dbReference>
<feature type="region of interest" description="Disordered" evidence="2">
    <location>
        <begin position="21"/>
        <end position="42"/>
    </location>
</feature>
<dbReference type="Proteomes" id="UP001305498">
    <property type="component" value="Chromosome"/>
</dbReference>
<dbReference type="Gene3D" id="3.40.190.10">
    <property type="entry name" value="Periplasmic binding protein-like II"/>
    <property type="match status" value="2"/>
</dbReference>
<evidence type="ECO:0000256" key="2">
    <source>
        <dbReference type="SAM" id="MobiDB-lite"/>
    </source>
</evidence>
<gene>
    <name evidence="4" type="ORF">N8K70_04570</name>
</gene>
<dbReference type="Pfam" id="PF00497">
    <property type="entry name" value="SBP_bac_3"/>
    <property type="match status" value="1"/>
</dbReference>
<evidence type="ECO:0000259" key="3">
    <source>
        <dbReference type="SMART" id="SM00062"/>
    </source>
</evidence>
<protein>
    <submittedName>
        <fullName evidence="4">Transporter substrate-binding domain-containing protein</fullName>
    </submittedName>
</protein>
<evidence type="ECO:0000256" key="1">
    <source>
        <dbReference type="ARBA" id="ARBA00022729"/>
    </source>
</evidence>
<dbReference type="EMBL" id="CP118157">
    <property type="protein sequence ID" value="WOF23960.1"/>
    <property type="molecule type" value="Genomic_DNA"/>
</dbReference>
<reference evidence="4 5" key="1">
    <citation type="submission" date="2023-02" db="EMBL/GenBank/DDBJ databases">
        <title>Microbacterium betulae sp. nov., isolated from birch wood.</title>
        <authorList>
            <person name="Pasciak M."/>
            <person name="Pawlik K.J."/>
            <person name="Martynowski D."/>
            <person name="Laczmanski L."/>
            <person name="Ciekot J."/>
            <person name="Szponar B."/>
            <person name="Wojcik-Fatla A."/>
            <person name="Mackiewicz B."/>
            <person name="Farian E."/>
            <person name="Cholewa G."/>
            <person name="Cholewa A."/>
            <person name="Dutkiewicz J."/>
        </authorList>
    </citation>
    <scope>NUCLEOTIDE SEQUENCE [LARGE SCALE GENOMIC DNA]</scope>
    <source>
        <strain evidence="4 5">AB</strain>
    </source>
</reference>
<sequence>MGSIALSLGVALAIGMAGCTGTPEDAPSESPAGSAPATDEGGIDIQKVTTFDEIEPYPDVQALVPDRIKNERITVALSAAAPPTTFVGADGKTSLGLNADIARALVRIMGIDAELTSVPFDAIIPGMASGKYQWSMASMSPTAERLEVMDMVPFTKGGTSIAVPDGNPEGLALDTSLCGVRMAVGVGTIQATRQLPDFSEDLCESQGEEAIVPVEVPNPNQALLALSSGRVDAFMGDGVPLAYADRVNSGQFDILEHDSLNEGSSRDSALEVALGAMAVPKGSDFTPALVEAMKVLQSLPQYQAIYDRWGMGDYALEADEVMQIETAK</sequence>
<name>A0AA97FKF8_9MICO</name>
<keyword evidence="1" id="KW-0732">Signal</keyword>
<evidence type="ECO:0000313" key="5">
    <source>
        <dbReference type="Proteomes" id="UP001305498"/>
    </source>
</evidence>
<feature type="compositionally biased region" description="Low complexity" evidence="2">
    <location>
        <begin position="23"/>
        <end position="37"/>
    </location>
</feature>
<dbReference type="AlphaFoldDB" id="A0AA97FKF8"/>
<proteinExistence type="predicted"/>
<organism evidence="4 5">
    <name type="scientific">Microbacterium betulae</name>
    <dbReference type="NCBI Taxonomy" id="2981139"/>
    <lineage>
        <taxon>Bacteria</taxon>
        <taxon>Bacillati</taxon>
        <taxon>Actinomycetota</taxon>
        <taxon>Actinomycetes</taxon>
        <taxon>Micrococcales</taxon>
        <taxon>Microbacteriaceae</taxon>
        <taxon>Microbacterium</taxon>
    </lineage>
</organism>
<dbReference type="SUPFAM" id="SSF53850">
    <property type="entry name" value="Periplasmic binding protein-like II"/>
    <property type="match status" value="1"/>
</dbReference>